<dbReference type="GO" id="GO:0004748">
    <property type="term" value="F:ribonucleoside-diphosphate reductase activity, thioredoxin disulfide as acceptor"/>
    <property type="evidence" value="ECO:0007669"/>
    <property type="project" value="TreeGrafter"/>
</dbReference>
<dbReference type="EMBL" id="CP003282">
    <property type="protein sequence ID" value="AFG38336.1"/>
    <property type="molecule type" value="Genomic_DNA"/>
</dbReference>
<dbReference type="GO" id="GO:0009265">
    <property type="term" value="P:2'-deoxyribonucleotide biosynthetic process"/>
    <property type="evidence" value="ECO:0007669"/>
    <property type="project" value="TreeGrafter"/>
</dbReference>
<dbReference type="OrthoDB" id="9804622at2"/>
<accession>H9ULE3</accession>
<feature type="compositionally biased region" description="Gly residues" evidence="4">
    <location>
        <begin position="704"/>
        <end position="713"/>
    </location>
</feature>
<evidence type="ECO:0000256" key="4">
    <source>
        <dbReference type="SAM" id="MobiDB-lite"/>
    </source>
</evidence>
<dbReference type="GO" id="GO:0031250">
    <property type="term" value="C:anaerobic ribonucleoside-triphosphate reductase complex"/>
    <property type="evidence" value="ECO:0007669"/>
    <property type="project" value="TreeGrafter"/>
</dbReference>
<dbReference type="STRING" id="889378.Spiaf_2303"/>
<feature type="region of interest" description="Disordered" evidence="4">
    <location>
        <begin position="694"/>
        <end position="715"/>
    </location>
</feature>
<dbReference type="GO" id="GO:0008998">
    <property type="term" value="F:ribonucleoside-triphosphate reductase (thioredoxin) activity"/>
    <property type="evidence" value="ECO:0007669"/>
    <property type="project" value="InterPro"/>
</dbReference>
<dbReference type="RefSeq" id="WP_014456318.1">
    <property type="nucleotide sequence ID" value="NC_017098.1"/>
</dbReference>
<dbReference type="InterPro" id="IPR036249">
    <property type="entry name" value="Thioredoxin-like_sf"/>
</dbReference>
<dbReference type="InterPro" id="IPR012833">
    <property type="entry name" value="NrdD"/>
</dbReference>
<dbReference type="HOGENOM" id="CLU_002707_0_2_12"/>
<dbReference type="KEGG" id="sfc:Spiaf_2303"/>
<dbReference type="Proteomes" id="UP000007383">
    <property type="component" value="Chromosome"/>
</dbReference>
<keyword evidence="2 3" id="KW-0067">ATP-binding</keyword>
<dbReference type="PANTHER" id="PTHR21075">
    <property type="entry name" value="ANAEROBIC RIBONUCLEOSIDE-TRIPHOSPHATE REDUCTASE"/>
    <property type="match status" value="1"/>
</dbReference>
<dbReference type="AlphaFoldDB" id="H9ULE3"/>
<keyword evidence="1 3" id="KW-0547">Nucleotide-binding</keyword>
<name>H9ULE3_SPIAZ</name>
<dbReference type="PANTHER" id="PTHR21075:SF0">
    <property type="entry name" value="ANAEROBIC RIBONUCLEOSIDE-TRIPHOSPHATE REDUCTASE"/>
    <property type="match status" value="1"/>
</dbReference>
<dbReference type="CDD" id="cd01659">
    <property type="entry name" value="TRX_superfamily"/>
    <property type="match status" value="1"/>
</dbReference>
<dbReference type="Pfam" id="PF13597">
    <property type="entry name" value="NRDD"/>
    <property type="match status" value="1"/>
</dbReference>
<organism evidence="6 7">
    <name type="scientific">Spirochaeta africana (strain ATCC 700263 / DSM 8902 / Z-7692)</name>
    <dbReference type="NCBI Taxonomy" id="889378"/>
    <lineage>
        <taxon>Bacteria</taxon>
        <taxon>Pseudomonadati</taxon>
        <taxon>Spirochaetota</taxon>
        <taxon>Spirochaetia</taxon>
        <taxon>Spirochaetales</taxon>
        <taxon>Spirochaetaceae</taxon>
        <taxon>Spirochaeta</taxon>
    </lineage>
</organism>
<dbReference type="InterPro" id="IPR005144">
    <property type="entry name" value="ATP-cone_dom"/>
</dbReference>
<dbReference type="Gene3D" id="3.20.70.20">
    <property type="match status" value="1"/>
</dbReference>
<evidence type="ECO:0000256" key="2">
    <source>
        <dbReference type="ARBA" id="ARBA00022840"/>
    </source>
</evidence>
<dbReference type="NCBIfam" id="NF006126">
    <property type="entry name" value="PRK08270.1"/>
    <property type="match status" value="1"/>
</dbReference>
<dbReference type="CDD" id="cd01675">
    <property type="entry name" value="RNR_III"/>
    <property type="match status" value="1"/>
</dbReference>
<gene>
    <name evidence="6" type="ordered locus">Spiaf_2303</name>
</gene>
<protein>
    <submittedName>
        <fullName evidence="6">Anaerobic ribonucleoside-triphosphate reductase</fullName>
    </submittedName>
</protein>
<dbReference type="GO" id="GO:0006260">
    <property type="term" value="P:DNA replication"/>
    <property type="evidence" value="ECO:0007669"/>
    <property type="project" value="InterPro"/>
</dbReference>
<dbReference type="GO" id="GO:0005524">
    <property type="term" value="F:ATP binding"/>
    <property type="evidence" value="ECO:0007669"/>
    <property type="project" value="UniProtKB-UniRule"/>
</dbReference>
<evidence type="ECO:0000313" key="6">
    <source>
        <dbReference type="EMBL" id="AFG38336.1"/>
    </source>
</evidence>
<sequence length="817" mass="91113">MHTKNTTLPQLQVAARNGEQHHFDYTRIAAAVAKACTAAGSETTTDSSLPQQIAREVTGKLFSSGRQVVGVEEIQDLVEAQLVEHRLYEVAKAYMLYRARHEQIRNLQPTMLDIRSTMDGYLGQSDWRVNENANVNYSLGGLILHNSGALTANYWLKHIYSPAIATAHEQADLHIHDLSMFSGYCAGWSLRQLIAEGLGGVPEKISSAPARHLNTLVQQMVNFLGIMQNEWAGAQAFSSFDTYLAPFVKIDSLGLDQVRQALQSFIFGVNTPSRWGSQAPFTNITLDWVVPGDLRDRPAVVGGREQGFTYGDCQAEMDMLNRAFIELMLEGDADGRGFQYPIPTYNITRDFNWEHENAELLFAMTARYGTPYFQNFVNSDLDPGDVRSMCCRLQLDKRELRKRGGGLFGSDELTGSLGVVTINLPRIGYLSRDEQEFFTRLNRLMDLAAESLVIKRRVVNRLMDEGLFPYTRRYLQHLNNHFNTIGLVGMNEAMLNFMGCDMRDPQAQDFAARVLDHMRERLADYQEETGELFNLEATPAESTSYRLARHDRIHYPEIITSGQDEPYYTNSTHLPVGSTEDIFDALDLQDALQTRYTGGTVFHGFIGEAIEDWRACAALVRIIAENYHLPYFTITPTFSICAEHGYLSGEHHECPHCGGPTEIYTRIVGYYRSLRNWNRGKREEFGDRRTYLTEGQGRLPLPGAGTGKAGSEGAGDADIGTPAGIAGGTASGAYARYFYRDGCPNCPAMRTELDGLAASGDISLESVDVDSPAGQELALQHRVLQLPTVQLLDAAGCERLRSSDPREVRQWGAAALR</sequence>
<dbReference type="Gene3D" id="3.40.30.10">
    <property type="entry name" value="Glutaredoxin"/>
    <property type="match status" value="1"/>
</dbReference>
<evidence type="ECO:0000313" key="7">
    <source>
        <dbReference type="Proteomes" id="UP000007383"/>
    </source>
</evidence>
<dbReference type="NCBIfam" id="TIGR02487">
    <property type="entry name" value="NrdD"/>
    <property type="match status" value="1"/>
</dbReference>
<evidence type="ECO:0000259" key="5">
    <source>
        <dbReference type="PROSITE" id="PS51161"/>
    </source>
</evidence>
<dbReference type="SUPFAM" id="SSF51998">
    <property type="entry name" value="PFL-like glycyl radical enzymes"/>
    <property type="match status" value="1"/>
</dbReference>
<evidence type="ECO:0000256" key="1">
    <source>
        <dbReference type="ARBA" id="ARBA00022741"/>
    </source>
</evidence>
<keyword evidence="7" id="KW-1185">Reference proteome</keyword>
<feature type="domain" description="ATP-cone" evidence="5">
    <location>
        <begin position="11"/>
        <end position="105"/>
    </location>
</feature>
<dbReference type="Pfam" id="PF03477">
    <property type="entry name" value="ATP-cone"/>
    <property type="match status" value="1"/>
</dbReference>
<dbReference type="PATRIC" id="fig|889378.3.peg.2275"/>
<reference evidence="7" key="1">
    <citation type="journal article" date="2013" name="Stand. Genomic Sci.">
        <title>Complete genome sequence of the halophilic bacterium Spirochaeta africana type strain (Z-7692(T)) from the alkaline Lake Magadi in the East African Rift.</title>
        <authorList>
            <person name="Liolos K."/>
            <person name="Abt B."/>
            <person name="Scheuner C."/>
            <person name="Teshima H."/>
            <person name="Held B."/>
            <person name="Lapidus A."/>
            <person name="Nolan M."/>
            <person name="Lucas S."/>
            <person name="Deshpande S."/>
            <person name="Cheng J.F."/>
            <person name="Tapia R."/>
            <person name="Goodwin L.A."/>
            <person name="Pitluck S."/>
            <person name="Pagani I."/>
            <person name="Ivanova N."/>
            <person name="Mavromatis K."/>
            <person name="Mikhailova N."/>
            <person name="Huntemann M."/>
            <person name="Pati A."/>
            <person name="Chen A."/>
            <person name="Palaniappan K."/>
            <person name="Land M."/>
            <person name="Rohde M."/>
            <person name="Tindall B.J."/>
            <person name="Detter J.C."/>
            <person name="Goker M."/>
            <person name="Bristow J."/>
            <person name="Eisen J.A."/>
            <person name="Markowitz V."/>
            <person name="Hugenholtz P."/>
            <person name="Woyke T."/>
            <person name="Klenk H.P."/>
            <person name="Kyrpides N.C."/>
        </authorList>
    </citation>
    <scope>NUCLEOTIDE SEQUENCE</scope>
    <source>
        <strain evidence="7">ATCC 700263 / DSM 8902 / Z-7692</strain>
    </source>
</reference>
<dbReference type="eggNOG" id="COG1328">
    <property type="taxonomic scope" value="Bacteria"/>
</dbReference>
<evidence type="ECO:0000256" key="3">
    <source>
        <dbReference type="PROSITE-ProRule" id="PRU00492"/>
    </source>
</evidence>
<dbReference type="SUPFAM" id="SSF52833">
    <property type="entry name" value="Thioredoxin-like"/>
    <property type="match status" value="1"/>
</dbReference>
<proteinExistence type="predicted"/>
<dbReference type="PROSITE" id="PS51161">
    <property type="entry name" value="ATP_CONE"/>
    <property type="match status" value="1"/>
</dbReference>